<dbReference type="EMBL" id="QPIE01000007">
    <property type="protein sequence ID" value="RCU42320.1"/>
    <property type="molecule type" value="Genomic_DNA"/>
</dbReference>
<proteinExistence type="predicted"/>
<keyword evidence="2" id="KW-1185">Reference proteome</keyword>
<comment type="caution">
    <text evidence="1">The sequence shown here is derived from an EMBL/GenBank/DDBJ whole genome shotgun (WGS) entry which is preliminary data.</text>
</comment>
<protein>
    <submittedName>
        <fullName evidence="1">Uncharacterized protein</fullName>
    </submittedName>
</protein>
<sequence>MGVSGEKLQTKSQCSGKTVKMQLISKPVNTNVVIIFDLVIKRLIVYWVGSGTVAEALEATTDKLVTEAP</sequence>
<dbReference type="AlphaFoldDB" id="A0A368MWK8"/>
<dbReference type="Proteomes" id="UP000252172">
    <property type="component" value="Unassembled WGS sequence"/>
</dbReference>
<name>A0A368MWK8_9FLAO</name>
<reference evidence="1 2" key="1">
    <citation type="submission" date="2018-07" db="EMBL/GenBank/DDBJ databases">
        <title>Chryseobacterium lacus sp. nov., isolated from lake water.</title>
        <authorList>
            <person name="Li C.-M."/>
        </authorList>
    </citation>
    <scope>NUCLEOTIDE SEQUENCE [LARGE SCALE GENOMIC DNA]</scope>
    <source>
        <strain evidence="1 2">YLOS41</strain>
    </source>
</reference>
<evidence type="ECO:0000313" key="2">
    <source>
        <dbReference type="Proteomes" id="UP000252172"/>
    </source>
</evidence>
<organism evidence="1 2">
    <name type="scientific">Chryseobacterium lacus</name>
    <dbReference type="NCBI Taxonomy" id="2058346"/>
    <lineage>
        <taxon>Bacteria</taxon>
        <taxon>Pseudomonadati</taxon>
        <taxon>Bacteroidota</taxon>
        <taxon>Flavobacteriia</taxon>
        <taxon>Flavobacteriales</taxon>
        <taxon>Weeksellaceae</taxon>
        <taxon>Chryseobacterium group</taxon>
        <taxon>Chryseobacterium</taxon>
    </lineage>
</organism>
<gene>
    <name evidence="1" type="ORF">DQ356_10355</name>
</gene>
<accession>A0A368MWK8</accession>
<evidence type="ECO:0000313" key="1">
    <source>
        <dbReference type="EMBL" id="RCU42320.1"/>
    </source>
</evidence>